<name>A0AAW3JUL0_9FIRM</name>
<keyword evidence="2" id="KW-1185">Reference proteome</keyword>
<accession>A0AAW3JUL0</accession>
<reference evidence="1 2" key="1">
    <citation type="submission" date="2015-10" db="EMBL/GenBank/DDBJ databases">
        <title>Butyribacter intestini gen. nov., sp. nov., a butyric acid-producing bacterium of the family Lachnospiraceae isolated from the human faeces.</title>
        <authorList>
            <person name="Zou Y."/>
            <person name="Xue W."/>
            <person name="Luo G."/>
            <person name="Lv M."/>
        </authorList>
    </citation>
    <scope>NUCLEOTIDE SEQUENCE [LARGE SCALE GENOMIC DNA]</scope>
    <source>
        <strain evidence="1 2">TF01-11</strain>
    </source>
</reference>
<organism evidence="1 2">
    <name type="scientific">Butyribacter intestini</name>
    <dbReference type="NCBI Taxonomy" id="1703332"/>
    <lineage>
        <taxon>Bacteria</taxon>
        <taxon>Bacillati</taxon>
        <taxon>Bacillota</taxon>
        <taxon>Clostridia</taxon>
        <taxon>Lachnospirales</taxon>
        <taxon>Lachnospiraceae</taxon>
        <taxon>Butyribacter</taxon>
    </lineage>
</organism>
<dbReference type="EMBL" id="LLKB01000001">
    <property type="protein sequence ID" value="KQC86461.1"/>
    <property type="molecule type" value="Genomic_DNA"/>
</dbReference>
<gene>
    <name evidence="1" type="ORF">APZ18_04555</name>
</gene>
<dbReference type="RefSeq" id="WP_055941997.1">
    <property type="nucleotide sequence ID" value="NZ_LLKB01000001.1"/>
</dbReference>
<comment type="caution">
    <text evidence="1">The sequence shown here is derived from an EMBL/GenBank/DDBJ whole genome shotgun (WGS) entry which is preliminary data.</text>
</comment>
<sequence>MFRLWAKKFKDNRMLDDITITDPSKEKNRTKKVFDSLDEVCYTFDLGRPIWLDKNIKEFKKMDKTRFDSDNFIEGIDFDYLEIHVIEEDENWE</sequence>
<dbReference type="AlphaFoldDB" id="A0AAW3JUL0"/>
<evidence type="ECO:0000313" key="2">
    <source>
        <dbReference type="Proteomes" id="UP000050833"/>
    </source>
</evidence>
<protein>
    <submittedName>
        <fullName evidence="1">Uncharacterized protein</fullName>
    </submittedName>
</protein>
<evidence type="ECO:0000313" key="1">
    <source>
        <dbReference type="EMBL" id="KQC86461.1"/>
    </source>
</evidence>
<dbReference type="Proteomes" id="UP000050833">
    <property type="component" value="Unassembled WGS sequence"/>
</dbReference>
<proteinExistence type="predicted"/>